<feature type="domain" description="Gfo/Idh/MocA-like oxidoreductase C-terminal" evidence="3">
    <location>
        <begin position="131"/>
        <end position="318"/>
    </location>
</feature>
<dbReference type="PANTHER" id="PTHR43377:SF1">
    <property type="entry name" value="BILIVERDIN REDUCTASE A"/>
    <property type="match status" value="1"/>
</dbReference>
<dbReference type="Pfam" id="PF01408">
    <property type="entry name" value="GFO_IDH_MocA"/>
    <property type="match status" value="1"/>
</dbReference>
<dbReference type="KEGG" id="huw:FPZ11_14600"/>
<dbReference type="PANTHER" id="PTHR43377">
    <property type="entry name" value="BILIVERDIN REDUCTASE A"/>
    <property type="match status" value="1"/>
</dbReference>
<dbReference type="Gene3D" id="3.30.360.10">
    <property type="entry name" value="Dihydrodipicolinate Reductase, domain 2"/>
    <property type="match status" value="1"/>
</dbReference>
<evidence type="ECO:0000259" key="3">
    <source>
        <dbReference type="Pfam" id="PF02894"/>
    </source>
</evidence>
<dbReference type="Proteomes" id="UP000320216">
    <property type="component" value="Chromosome"/>
</dbReference>
<evidence type="ECO:0000313" key="4">
    <source>
        <dbReference type="EMBL" id="QDZ15835.1"/>
    </source>
</evidence>
<reference evidence="4 5" key="1">
    <citation type="submission" date="2019-07" db="EMBL/GenBank/DDBJ databases">
        <title>Full genome sequence of Humibacter sp. WJ7-1.</title>
        <authorList>
            <person name="Im W.-T."/>
        </authorList>
    </citation>
    <scope>NUCLEOTIDE SEQUENCE [LARGE SCALE GENOMIC DNA]</scope>
    <source>
        <strain evidence="4 5">WJ7-1</strain>
    </source>
</reference>
<feature type="domain" description="Gfo/Idh/MocA-like oxidoreductase N-terminal" evidence="2">
    <location>
        <begin position="5"/>
        <end position="116"/>
    </location>
</feature>
<sequence length="328" mass="35312">MNQTVGLIGAGGIANAHLPAWLDLGFDVLVYSVTDDAPRLVQRHGGGRVVESLDELLEGVDLVDVCAPTSVHSSLAMEALRHRLPTICEKPLARTLQDAESLAEAFGRAEVPLFPAHVVRYFPDYVALHGAIESGALGDIGVQRFTRQGQSPKNGWYLDRQKSGGVLLDLMIHDIDVARWTAGDVVRVFARTRSHQGNESTQAILTHASGAISQLTATWTTAPIEFRTQFDVSGSRGTLRSDSATRPTYTRVGIPSDADDILPDFDPATNPYRAELADFVRAIDEGFDARVTARDGVEAIRIADAVARSAGSGRAIELTTNEEEVSAA</sequence>
<evidence type="ECO:0000259" key="2">
    <source>
        <dbReference type="Pfam" id="PF01408"/>
    </source>
</evidence>
<dbReference type="Gene3D" id="3.40.50.720">
    <property type="entry name" value="NAD(P)-binding Rossmann-like Domain"/>
    <property type="match status" value="1"/>
</dbReference>
<keyword evidence="5" id="KW-1185">Reference proteome</keyword>
<dbReference type="InterPro" id="IPR004104">
    <property type="entry name" value="Gfo/Idh/MocA-like_OxRdtase_C"/>
</dbReference>
<dbReference type="InterPro" id="IPR000683">
    <property type="entry name" value="Gfo/Idh/MocA-like_OxRdtase_N"/>
</dbReference>
<dbReference type="SUPFAM" id="SSF51735">
    <property type="entry name" value="NAD(P)-binding Rossmann-fold domains"/>
    <property type="match status" value="1"/>
</dbReference>
<accession>A0A5B8M839</accession>
<dbReference type="OrthoDB" id="256869at2"/>
<comment type="similarity">
    <text evidence="1">Belongs to the Gfo/Idh/MocA family.</text>
</comment>
<dbReference type="InterPro" id="IPR036291">
    <property type="entry name" value="NAD(P)-bd_dom_sf"/>
</dbReference>
<gene>
    <name evidence="4" type="ORF">FPZ11_14600</name>
</gene>
<protein>
    <submittedName>
        <fullName evidence="4">Gfo/Idh/MocA family oxidoreductase</fullName>
    </submittedName>
</protein>
<dbReference type="GO" id="GO:0000166">
    <property type="term" value="F:nucleotide binding"/>
    <property type="evidence" value="ECO:0007669"/>
    <property type="project" value="InterPro"/>
</dbReference>
<organism evidence="4 5">
    <name type="scientific">Humibacter ginsenosidimutans</name>
    <dbReference type="NCBI Taxonomy" id="2599293"/>
    <lineage>
        <taxon>Bacteria</taxon>
        <taxon>Bacillati</taxon>
        <taxon>Actinomycetota</taxon>
        <taxon>Actinomycetes</taxon>
        <taxon>Micrococcales</taxon>
        <taxon>Microbacteriaceae</taxon>
        <taxon>Humibacter</taxon>
    </lineage>
</organism>
<evidence type="ECO:0000313" key="5">
    <source>
        <dbReference type="Proteomes" id="UP000320216"/>
    </source>
</evidence>
<dbReference type="AlphaFoldDB" id="A0A5B8M839"/>
<dbReference type="InterPro" id="IPR051450">
    <property type="entry name" value="Gfo/Idh/MocA_Oxidoreductases"/>
</dbReference>
<evidence type="ECO:0000256" key="1">
    <source>
        <dbReference type="ARBA" id="ARBA00010928"/>
    </source>
</evidence>
<dbReference type="SUPFAM" id="SSF55347">
    <property type="entry name" value="Glyceraldehyde-3-phosphate dehydrogenase-like, C-terminal domain"/>
    <property type="match status" value="1"/>
</dbReference>
<proteinExistence type="inferred from homology"/>
<dbReference type="RefSeq" id="WP_146321869.1">
    <property type="nucleotide sequence ID" value="NZ_CP042305.1"/>
</dbReference>
<dbReference type="EMBL" id="CP042305">
    <property type="protein sequence ID" value="QDZ15835.1"/>
    <property type="molecule type" value="Genomic_DNA"/>
</dbReference>
<name>A0A5B8M839_9MICO</name>
<dbReference type="Pfam" id="PF02894">
    <property type="entry name" value="GFO_IDH_MocA_C"/>
    <property type="match status" value="1"/>
</dbReference>